<protein>
    <recommendedName>
        <fullName evidence="8">Acyltransferase 3 domain-containing protein</fullName>
    </recommendedName>
</protein>
<reference evidence="9 10" key="1">
    <citation type="journal article" date="2017" name="Genome Med.">
        <title>A novel Ruminococcus gnavus clade enriched in inflammatory bowel disease patients.</title>
        <authorList>
            <person name="Hall A.B."/>
            <person name="Yassour M."/>
            <person name="Sauk J."/>
            <person name="Garner A."/>
            <person name="Jiang X."/>
            <person name="Arthur T."/>
            <person name="Lagoudas G.K."/>
            <person name="Vatanen T."/>
            <person name="Fornelos N."/>
            <person name="Wilson R."/>
            <person name="Bertha M."/>
            <person name="Cohen M."/>
            <person name="Garber J."/>
            <person name="Khalili H."/>
            <person name="Gevers D."/>
            <person name="Ananthakrishnan A.N."/>
            <person name="Kugathasan S."/>
            <person name="Lander E.S."/>
            <person name="Blainey P."/>
            <person name="Vlamakis H."/>
            <person name="Xavier R.J."/>
            <person name="Huttenhower C."/>
        </authorList>
    </citation>
    <scope>NUCLEOTIDE SEQUENCE [LARGE SCALE GENOMIC DNA]</scope>
    <source>
        <strain evidence="9 10">RJX1118</strain>
    </source>
</reference>
<keyword evidence="4 7" id="KW-0812">Transmembrane</keyword>
<comment type="similarity">
    <text evidence="2">Belongs to the acyltransferase 3 family.</text>
</comment>
<name>A0A2N5NIG9_MEDGN</name>
<feature type="transmembrane region" description="Helical" evidence="7">
    <location>
        <begin position="226"/>
        <end position="244"/>
    </location>
</feature>
<comment type="subcellular location">
    <subcellularLocation>
        <location evidence="1">Cell membrane</location>
        <topology evidence="1">Multi-pass membrane protein</topology>
    </subcellularLocation>
</comment>
<keyword evidence="5 7" id="KW-1133">Transmembrane helix</keyword>
<dbReference type="GO" id="GO:0016413">
    <property type="term" value="F:O-acetyltransferase activity"/>
    <property type="evidence" value="ECO:0007669"/>
    <property type="project" value="TreeGrafter"/>
</dbReference>
<feature type="transmembrane region" description="Helical" evidence="7">
    <location>
        <begin position="84"/>
        <end position="105"/>
    </location>
</feature>
<evidence type="ECO:0000256" key="7">
    <source>
        <dbReference type="SAM" id="Phobius"/>
    </source>
</evidence>
<feature type="transmembrane region" description="Helical" evidence="7">
    <location>
        <begin position="142"/>
        <end position="164"/>
    </location>
</feature>
<feature type="transmembrane region" description="Helical" evidence="7">
    <location>
        <begin position="171"/>
        <end position="190"/>
    </location>
</feature>
<dbReference type="PANTHER" id="PTHR40074:SF2">
    <property type="entry name" value="O-ACETYLTRANSFERASE WECH"/>
    <property type="match status" value="1"/>
</dbReference>
<keyword evidence="6 7" id="KW-0472">Membrane</keyword>
<evidence type="ECO:0000256" key="4">
    <source>
        <dbReference type="ARBA" id="ARBA00022692"/>
    </source>
</evidence>
<evidence type="ECO:0000256" key="3">
    <source>
        <dbReference type="ARBA" id="ARBA00022475"/>
    </source>
</evidence>
<feature type="transmembrane region" description="Helical" evidence="7">
    <location>
        <begin position="196"/>
        <end position="214"/>
    </location>
</feature>
<dbReference type="AlphaFoldDB" id="A0A2N5NIG9"/>
<dbReference type="Pfam" id="PF01757">
    <property type="entry name" value="Acyl_transf_3"/>
    <property type="match status" value="1"/>
</dbReference>
<evidence type="ECO:0000256" key="5">
    <source>
        <dbReference type="ARBA" id="ARBA00022989"/>
    </source>
</evidence>
<evidence type="ECO:0000313" key="9">
    <source>
        <dbReference type="EMBL" id="PLT55503.1"/>
    </source>
</evidence>
<feature type="transmembrane region" description="Helical" evidence="7">
    <location>
        <begin position="250"/>
        <end position="272"/>
    </location>
</feature>
<feature type="transmembrane region" description="Helical" evidence="7">
    <location>
        <begin position="313"/>
        <end position="334"/>
    </location>
</feature>
<gene>
    <name evidence="9" type="ORF">CDL18_07190</name>
</gene>
<evidence type="ECO:0000256" key="2">
    <source>
        <dbReference type="ARBA" id="ARBA00007400"/>
    </source>
</evidence>
<comment type="caution">
    <text evidence="9">The sequence shown here is derived from an EMBL/GenBank/DDBJ whole genome shotgun (WGS) entry which is preliminary data.</text>
</comment>
<feature type="transmembrane region" description="Helical" evidence="7">
    <location>
        <begin position="284"/>
        <end position="301"/>
    </location>
</feature>
<evidence type="ECO:0000256" key="6">
    <source>
        <dbReference type="ARBA" id="ARBA00023136"/>
    </source>
</evidence>
<accession>A0A2N5NIG9</accession>
<dbReference type="InterPro" id="IPR002656">
    <property type="entry name" value="Acyl_transf_3_dom"/>
</dbReference>
<dbReference type="RefSeq" id="WP_101879558.1">
    <property type="nucleotide sequence ID" value="NZ_JALQCN010000006.1"/>
</dbReference>
<evidence type="ECO:0000256" key="1">
    <source>
        <dbReference type="ARBA" id="ARBA00004651"/>
    </source>
</evidence>
<organism evidence="9 10">
    <name type="scientific">Mediterraneibacter gnavus</name>
    <name type="common">Ruminococcus gnavus</name>
    <dbReference type="NCBI Taxonomy" id="33038"/>
    <lineage>
        <taxon>Bacteria</taxon>
        <taxon>Bacillati</taxon>
        <taxon>Bacillota</taxon>
        <taxon>Clostridia</taxon>
        <taxon>Lachnospirales</taxon>
        <taxon>Lachnospiraceae</taxon>
        <taxon>Mediterraneibacter</taxon>
    </lineage>
</organism>
<evidence type="ECO:0000259" key="8">
    <source>
        <dbReference type="Pfam" id="PF01757"/>
    </source>
</evidence>
<dbReference type="GO" id="GO:0009246">
    <property type="term" value="P:enterobacterial common antigen biosynthetic process"/>
    <property type="evidence" value="ECO:0007669"/>
    <property type="project" value="TreeGrafter"/>
</dbReference>
<sequence>MNKNTFSNRVTWYNFILCIFVVWIHAQNTDLFTEVVMTEGKPLFNQIEQTIVSDIAVVGVAGFFLCSGYLFYRNYSWGKVLEKYKTRFVGLLIPYVIWTLLYYFIHVGVSYITPLRAVFNEPPITVTWKGIVDAVLNYRYCAFLWFLQFLTLLVVLSPLIYLLISNKYMGIVAIVLVLVIDSTGICGDLAFGSVQAQAFCNWLFIYMTGGYIGIHGSSAVESKNTSWLLLLASVILAVLAYYFFKHSPSMFTNLMYLLLFAAALWCLICKLPLPMAASWQKHTFMVYMTHFLIARGMNVLVSKYLSASMWPGILLFFLLPVLCFALTSLFWRICGKGQSFVWKMLSGNR</sequence>
<keyword evidence="3" id="KW-1003">Cell membrane</keyword>
<dbReference type="PANTHER" id="PTHR40074">
    <property type="entry name" value="O-ACETYLTRANSFERASE WECH"/>
    <property type="match status" value="1"/>
</dbReference>
<feature type="transmembrane region" description="Helical" evidence="7">
    <location>
        <begin position="12"/>
        <end position="31"/>
    </location>
</feature>
<proteinExistence type="inferred from homology"/>
<dbReference type="EMBL" id="NIHM01000008">
    <property type="protein sequence ID" value="PLT55503.1"/>
    <property type="molecule type" value="Genomic_DNA"/>
</dbReference>
<dbReference type="Proteomes" id="UP000234849">
    <property type="component" value="Unassembled WGS sequence"/>
</dbReference>
<evidence type="ECO:0000313" key="10">
    <source>
        <dbReference type="Proteomes" id="UP000234849"/>
    </source>
</evidence>
<dbReference type="GO" id="GO:0005886">
    <property type="term" value="C:plasma membrane"/>
    <property type="evidence" value="ECO:0007669"/>
    <property type="project" value="UniProtKB-SubCell"/>
</dbReference>
<feature type="domain" description="Acyltransferase 3" evidence="8">
    <location>
        <begin position="15"/>
        <end position="330"/>
    </location>
</feature>
<feature type="transmembrane region" description="Helical" evidence="7">
    <location>
        <begin position="51"/>
        <end position="72"/>
    </location>
</feature>